<gene>
    <name evidence="11" type="ORF">ONE63_006962</name>
</gene>
<keyword evidence="7 9" id="KW-1133">Transmembrane helix</keyword>
<feature type="transmembrane region" description="Helical" evidence="9">
    <location>
        <begin position="104"/>
        <end position="122"/>
    </location>
</feature>
<evidence type="ECO:0000256" key="4">
    <source>
        <dbReference type="ARBA" id="ARBA00013039"/>
    </source>
</evidence>
<dbReference type="EC" id="3.4.21.105" evidence="4"/>
<comment type="subcellular location">
    <subcellularLocation>
        <location evidence="2">Membrane</location>
        <topology evidence="2">Multi-pass membrane protein</topology>
    </subcellularLocation>
</comment>
<dbReference type="Proteomes" id="UP001075354">
    <property type="component" value="Chromosome 4"/>
</dbReference>
<evidence type="ECO:0000256" key="2">
    <source>
        <dbReference type="ARBA" id="ARBA00004141"/>
    </source>
</evidence>
<keyword evidence="6" id="KW-0378">Hydrolase</keyword>
<keyword evidence="8 9" id="KW-0472">Membrane</keyword>
<evidence type="ECO:0000256" key="5">
    <source>
        <dbReference type="ARBA" id="ARBA00022692"/>
    </source>
</evidence>
<evidence type="ECO:0000313" key="11">
    <source>
        <dbReference type="EMBL" id="KAJ1528556.1"/>
    </source>
</evidence>
<dbReference type="Pfam" id="PF01694">
    <property type="entry name" value="Rhomboid"/>
    <property type="match status" value="1"/>
</dbReference>
<keyword evidence="5 9" id="KW-0812">Transmembrane</keyword>
<comment type="caution">
    <text evidence="11">The sequence shown here is derived from an EMBL/GenBank/DDBJ whole genome shotgun (WGS) entry which is preliminary data.</text>
</comment>
<feature type="domain" description="Peptidase S54 rhomboid" evidence="10">
    <location>
        <begin position="157"/>
        <end position="299"/>
    </location>
</feature>
<comment type="similarity">
    <text evidence="3">Belongs to the peptidase S54 family.</text>
</comment>
<dbReference type="AlphaFoldDB" id="A0AAV7XQI8"/>
<dbReference type="PANTHER" id="PTHR43731:SF14">
    <property type="entry name" value="PRESENILIN-ASSOCIATED RHOMBOID-LIKE PROTEIN, MITOCHONDRIAL"/>
    <property type="match status" value="1"/>
</dbReference>
<dbReference type="SUPFAM" id="SSF144091">
    <property type="entry name" value="Rhomboid-like"/>
    <property type="match status" value="1"/>
</dbReference>
<comment type="catalytic activity">
    <reaction evidence="1">
        <text>Cleaves type-1 transmembrane domains using a catalytic dyad composed of serine and histidine that are contributed by different transmembrane domains.</text>
        <dbReference type="EC" id="3.4.21.105"/>
    </reaction>
</comment>
<evidence type="ECO:0000256" key="7">
    <source>
        <dbReference type="ARBA" id="ARBA00022989"/>
    </source>
</evidence>
<organism evidence="11 12">
    <name type="scientific">Megalurothrips usitatus</name>
    <name type="common">bean blossom thrips</name>
    <dbReference type="NCBI Taxonomy" id="439358"/>
    <lineage>
        <taxon>Eukaryota</taxon>
        <taxon>Metazoa</taxon>
        <taxon>Ecdysozoa</taxon>
        <taxon>Arthropoda</taxon>
        <taxon>Hexapoda</taxon>
        <taxon>Insecta</taxon>
        <taxon>Pterygota</taxon>
        <taxon>Neoptera</taxon>
        <taxon>Paraneoptera</taxon>
        <taxon>Thysanoptera</taxon>
        <taxon>Terebrantia</taxon>
        <taxon>Thripoidea</taxon>
        <taxon>Thripidae</taxon>
        <taxon>Megalurothrips</taxon>
    </lineage>
</organism>
<proteinExistence type="inferred from homology"/>
<feature type="transmembrane region" description="Helical" evidence="9">
    <location>
        <begin position="167"/>
        <end position="183"/>
    </location>
</feature>
<dbReference type="GO" id="GO:0004252">
    <property type="term" value="F:serine-type endopeptidase activity"/>
    <property type="evidence" value="ECO:0007669"/>
    <property type="project" value="InterPro"/>
</dbReference>
<protein>
    <recommendedName>
        <fullName evidence="4">rhomboid protease</fullName>
        <ecNumber evidence="4">3.4.21.105</ecNumber>
    </recommendedName>
</protein>
<name>A0AAV7XQI8_9NEOP</name>
<dbReference type="GO" id="GO:0006465">
    <property type="term" value="P:signal peptide processing"/>
    <property type="evidence" value="ECO:0007669"/>
    <property type="project" value="TreeGrafter"/>
</dbReference>
<dbReference type="GO" id="GO:0016020">
    <property type="term" value="C:membrane"/>
    <property type="evidence" value="ECO:0007669"/>
    <property type="project" value="UniProtKB-SubCell"/>
</dbReference>
<reference evidence="11" key="1">
    <citation type="submission" date="2022-12" db="EMBL/GenBank/DDBJ databases">
        <title>Chromosome-level genome assembly of the bean flower thrips Megalurothrips usitatus.</title>
        <authorList>
            <person name="Ma L."/>
            <person name="Liu Q."/>
            <person name="Li H."/>
            <person name="Cai W."/>
        </authorList>
    </citation>
    <scope>NUCLEOTIDE SEQUENCE</scope>
    <source>
        <strain evidence="11">Cailab_2022a</strain>
    </source>
</reference>
<dbReference type="InterPro" id="IPR022764">
    <property type="entry name" value="Peptidase_S54_rhomboid_dom"/>
</dbReference>
<feature type="transmembrane region" description="Helical" evidence="9">
    <location>
        <begin position="246"/>
        <end position="267"/>
    </location>
</feature>
<feature type="transmembrane region" description="Helical" evidence="9">
    <location>
        <begin position="195"/>
        <end position="213"/>
    </location>
</feature>
<feature type="transmembrane region" description="Helical" evidence="9">
    <location>
        <begin position="219"/>
        <end position="239"/>
    </location>
</feature>
<evidence type="ECO:0000256" key="9">
    <source>
        <dbReference type="SAM" id="Phobius"/>
    </source>
</evidence>
<evidence type="ECO:0000256" key="1">
    <source>
        <dbReference type="ARBA" id="ARBA00000156"/>
    </source>
</evidence>
<evidence type="ECO:0000256" key="8">
    <source>
        <dbReference type="ARBA" id="ARBA00023136"/>
    </source>
</evidence>
<keyword evidence="12" id="KW-1185">Reference proteome</keyword>
<evidence type="ECO:0000313" key="12">
    <source>
        <dbReference type="Proteomes" id="UP001075354"/>
    </source>
</evidence>
<evidence type="ECO:0000256" key="3">
    <source>
        <dbReference type="ARBA" id="ARBA00009045"/>
    </source>
</evidence>
<accession>A0AAV7XQI8</accession>
<sequence length="330" mass="36630">MLLRSAVVVLNGIRTGSGSVLNQFPRRIALIPNFQIHWRSAKRSSFQRARVESKYSQLKIPFVFTVATGSLCVVGNQHLGKLISPQSKYDGQTLTSWWNSRPDWMKVYCLICGSCIAVFAAFRLGSLVSERYPALWIFMNKYFVTSALPTSPAASCAQLILSAFSHINPLHLGINMFILYNVAETMVPEMGKDSFLGAYLFCAVASGFCSLTYQLSRGHYTGSVGASGAILGLLGMVMYTHPEYNFYIIFLPFLAIPARVLMASLITMDLIGVIQGWRFFDHAGHLGGMLSGLVWNFIKTSQEKETGHSTQDKGISSILPRLSPEKKDEW</sequence>
<dbReference type="InterPro" id="IPR050925">
    <property type="entry name" value="Rhomboid_protease_S54"/>
</dbReference>
<dbReference type="Gene3D" id="1.20.1540.10">
    <property type="entry name" value="Rhomboid-like"/>
    <property type="match status" value="1"/>
</dbReference>
<evidence type="ECO:0000259" key="10">
    <source>
        <dbReference type="Pfam" id="PF01694"/>
    </source>
</evidence>
<dbReference type="InterPro" id="IPR035952">
    <property type="entry name" value="Rhomboid-like_sf"/>
</dbReference>
<dbReference type="PANTHER" id="PTHR43731">
    <property type="entry name" value="RHOMBOID PROTEASE"/>
    <property type="match status" value="1"/>
</dbReference>
<dbReference type="EMBL" id="JAPTSV010000004">
    <property type="protein sequence ID" value="KAJ1528556.1"/>
    <property type="molecule type" value="Genomic_DNA"/>
</dbReference>
<evidence type="ECO:0000256" key="6">
    <source>
        <dbReference type="ARBA" id="ARBA00022801"/>
    </source>
</evidence>